<accession>A0A3I8FVA7</accession>
<protein>
    <submittedName>
        <fullName evidence="2">Uncharacterized protein</fullName>
    </submittedName>
</protein>
<proteinExistence type="predicted"/>
<dbReference type="Proteomes" id="UP000839904">
    <property type="component" value="Unassembled WGS sequence"/>
</dbReference>
<evidence type="ECO:0000313" key="2">
    <source>
        <dbReference type="EMBL" id="MER45396.1"/>
    </source>
</evidence>
<evidence type="ECO:0000313" key="1">
    <source>
        <dbReference type="EMBL" id="ECT9423779.1"/>
    </source>
</evidence>
<organism evidence="2">
    <name type="scientific">Salmonella enterica</name>
    <name type="common">Salmonella choleraesuis</name>
    <dbReference type="NCBI Taxonomy" id="28901"/>
    <lineage>
        <taxon>Bacteria</taxon>
        <taxon>Pseudomonadati</taxon>
        <taxon>Pseudomonadota</taxon>
        <taxon>Gammaproteobacteria</taxon>
        <taxon>Enterobacterales</taxon>
        <taxon>Enterobacteriaceae</taxon>
        <taxon>Salmonella</taxon>
    </lineage>
</organism>
<comment type="caution">
    <text evidence="2">The sequence shown here is derived from an EMBL/GenBank/DDBJ whole genome shotgun (WGS) entry which is preliminary data.</text>
</comment>
<dbReference type="EMBL" id="AAKOJA010000001">
    <property type="protein sequence ID" value="ECT9423779.1"/>
    <property type="molecule type" value="Genomic_DNA"/>
</dbReference>
<dbReference type="EMBL" id="RMEA01000159">
    <property type="protein sequence ID" value="MER45396.1"/>
    <property type="molecule type" value="Genomic_DNA"/>
</dbReference>
<dbReference type="AlphaFoldDB" id="A0A3I8FVA7"/>
<gene>
    <name evidence="1" type="ORF">CG587_04130</name>
    <name evidence="2" type="ORF">ED033_24610</name>
</gene>
<name>A0A3I8FVA7_SALER</name>
<sequence length="403" mass="46007">MIFSNESEMQKWLESELEKHRGLLSVIDNENEIRNFDAKSIAEKKIQDSFTLCMDNLESLHVISADKNISVDKKDKLRPDVVAYSIDRNSLVIMELKNIKGPTRQAGTELSAYAAELKGYLSHLSDGDIINVIVSYEWPVLLNHYVFNTIFWQHKNLICLEPIEDSSGCKKLRCRDIKTIIQSDINERFAFQHLEGFHISLHDRTLGNRPCRESGLHEKVDVIKASMAMMAAESEKDHSHGFAMLCKKNDITDAPYVITIANVSGFASIERHFHDEGFETIADLPIIGRHIHEINEGFCNKGFSASTLKAYSRAKGVLKKICSPRIECPDSWLNLQAFTNFPHVDKVHIELWGVFKEKYFEMISDAAEDSDCLNLSDVDLIQCVIDGLMYESYEHIRVGRDYE</sequence>
<dbReference type="Proteomes" id="UP000885379">
    <property type="component" value="Unassembled WGS sequence"/>
</dbReference>
<reference evidence="2" key="1">
    <citation type="submission" date="2018-10" db="EMBL/GenBank/DDBJ databases">
        <authorList>
            <consortium name="PulseNet: The National Subtyping Network for Foodborne Disease Surveillance"/>
            <person name="Tarr C.L."/>
            <person name="Trees E."/>
            <person name="Katz L.S."/>
            <person name="Carleton-Romer H.A."/>
            <person name="Stroika S."/>
            <person name="Kucerova Z."/>
            <person name="Roache K.F."/>
            <person name="Sabol A.L."/>
            <person name="Besser J."/>
            <person name="Gerner-Smidt P."/>
        </authorList>
    </citation>
    <scope>NUCLEOTIDE SEQUENCE [LARGE SCALE GENOMIC DNA]</scope>
    <source>
        <strain evidence="1">PNUSAS018503</strain>
        <strain evidence="2">PNUSAS057480</strain>
    </source>
</reference>